<dbReference type="Proteomes" id="UP000752013">
    <property type="component" value="Unassembled WGS sequence"/>
</dbReference>
<keyword evidence="2" id="KW-0812">Transmembrane</keyword>
<reference evidence="3" key="1">
    <citation type="submission" date="2020-03" db="EMBL/GenBank/DDBJ databases">
        <title>Spirochaetal bacteria isolated from arthropods constitute a novel genus Entomospira genus novum within the order Spirochaetales.</title>
        <authorList>
            <person name="Grana-Miraglia L."/>
            <person name="Sikutova S."/>
            <person name="Fingerle V."/>
            <person name="Sing A."/>
            <person name="Castillo-Ramirez S."/>
            <person name="Margos G."/>
            <person name="Rudolf I."/>
        </authorList>
    </citation>
    <scope>NUCLEOTIDE SEQUENCE</scope>
    <source>
        <strain evidence="3">BR208</strain>
    </source>
</reference>
<dbReference type="AlphaFoldDB" id="A0A968GEN6"/>
<proteinExistence type="predicted"/>
<feature type="transmembrane region" description="Helical" evidence="2">
    <location>
        <begin position="21"/>
        <end position="45"/>
    </location>
</feature>
<keyword evidence="2" id="KW-0472">Membrane</keyword>
<feature type="region of interest" description="Disordered" evidence="1">
    <location>
        <begin position="209"/>
        <end position="265"/>
    </location>
</feature>
<feature type="compositionally biased region" description="Polar residues" evidence="1">
    <location>
        <begin position="209"/>
        <end position="219"/>
    </location>
</feature>
<organism evidence="3 4">
    <name type="scientific">Entomospira nematocerorum</name>
    <dbReference type="NCBI Taxonomy" id="2719987"/>
    <lineage>
        <taxon>Bacteria</taxon>
        <taxon>Pseudomonadati</taxon>
        <taxon>Spirochaetota</taxon>
        <taxon>Spirochaetia</taxon>
        <taxon>Spirochaetales</taxon>
        <taxon>Spirochaetaceae</taxon>
        <taxon>Entomospira</taxon>
    </lineage>
</organism>
<feature type="compositionally biased region" description="Polar residues" evidence="1">
    <location>
        <begin position="242"/>
        <end position="265"/>
    </location>
</feature>
<accession>A0A968GEN6</accession>
<dbReference type="EMBL" id="JAATLK010000002">
    <property type="protein sequence ID" value="NIZ47682.1"/>
    <property type="molecule type" value="Genomic_DNA"/>
</dbReference>
<evidence type="ECO:0000313" key="4">
    <source>
        <dbReference type="Proteomes" id="UP000752013"/>
    </source>
</evidence>
<comment type="caution">
    <text evidence="3">The sequence shown here is derived from an EMBL/GenBank/DDBJ whole genome shotgun (WGS) entry which is preliminary data.</text>
</comment>
<name>A0A968GEN6_9SPIO</name>
<keyword evidence="2" id="KW-1133">Transmembrane helix</keyword>
<feature type="compositionally biased region" description="Basic and acidic residues" evidence="1">
    <location>
        <begin position="225"/>
        <end position="238"/>
    </location>
</feature>
<evidence type="ECO:0000313" key="3">
    <source>
        <dbReference type="EMBL" id="NIZ47682.1"/>
    </source>
</evidence>
<feature type="transmembrane region" description="Helical" evidence="2">
    <location>
        <begin position="79"/>
        <end position="99"/>
    </location>
</feature>
<dbReference type="RefSeq" id="WP_167704351.1">
    <property type="nucleotide sequence ID" value="NZ_CP118169.1"/>
</dbReference>
<evidence type="ECO:0000256" key="2">
    <source>
        <dbReference type="SAM" id="Phobius"/>
    </source>
</evidence>
<gene>
    <name evidence="3" type="ORF">HCT46_07130</name>
</gene>
<protein>
    <submittedName>
        <fullName evidence="3">Uncharacterized protein</fullName>
    </submittedName>
</protein>
<evidence type="ECO:0000256" key="1">
    <source>
        <dbReference type="SAM" id="MobiDB-lite"/>
    </source>
</evidence>
<sequence>MSSSIFSREKMIAILRFSTLFLWYSILLTILGVMLYGIVEGVLIYSKGSDYFPERFLLRDFLQLLPLPFPVQGIQSRTIYQIQLPLSILGLALLSLMLVQSWHSYRKLQRLQQEILHLKRSQTAIESTTLQGLLRKWSQEQQEALEETLKSYDHLHQEQIQTLKTQQEEWIDQWYHGHQHTKDQMRHWQESQQRSLGLLLKEWLQMMHDQSPTKSQPLSHSAKKSAADRVTELTKSKPLETIQPTKNRSTTIVMANHSTSEEATP</sequence>
<keyword evidence="4" id="KW-1185">Reference proteome</keyword>